<sequence length="777" mass="87251">MADPKFGSAVGYQSVTATPEMETSEDGAMRPRIELGSHPQMAKKRSWIMTLVWQFFTILWLVPIVTLLYLNLTDHVIGASAWCPTGNCYINTFNPTTSVPRRRAQEFDKESHDLLGGLQFVAKALEVWFGIIAAALIYLTTMRMAGQKEGLPIGYFTRPMEFADVLSLLDPLLWFTGPTPFGPRSQSEKRVGRRVWVLIALSVFLCVLINLMGPATAVLVIPALQWISTKDIGNCQFDHWNAGEPPVYTDDGWLWYATPNCGVTNFEAHNYSCTLDPLGFSLDSWLGTYQSSPGGTSGYTTESSTQAVSLTFSVNQTYQSQESNSANALFKLLDGNAVFTDWVFWVPNRQTLTNIANNLYHDPISSYVEYNKSLELNLRRNGPIAGTMATMWNDLDDQAHWVVEVDANRQVRCYSDYNLYWTPLSEGSSSGNYTKCIRVGQGWSNTNKQATFYAAQTYNFDTQKEEPGIDISVYASDRAVFFPNGTLPSWVPPACLSNRPVLNDTICDWDKIFTTDPTSPLANRTENVNTIEFKTFDKTTRVALVVDFVAFSNFITYTLNADPVANPLSVVQTSDLPTEGRTFPIDPTWYLAAWSVGEDGYLLANRTSTIMLQEVMRSMFSKPNKDLVIGDMKRDYVSILPILQTLSIVDYSTVVTDRAESSDPANKPMLKGNAQMYVWAYGLGSRTAHLGAFVAIAGCAVVLWYFFLAFVDRRHYRSPTQLVVAALEHAPRGEFDGRHHDEIEMARVRFHIRDNDAQVGKYSFYEPAEEDSHDEKR</sequence>
<accession>A0ACC3MTD6</accession>
<name>A0ACC3MTD6_9PEZI</name>
<protein>
    <submittedName>
        <fullName evidence="1">Uncharacterized protein</fullName>
    </submittedName>
</protein>
<dbReference type="EMBL" id="JAUTXU010000164">
    <property type="protein sequence ID" value="KAK3702181.1"/>
    <property type="molecule type" value="Genomic_DNA"/>
</dbReference>
<gene>
    <name evidence="1" type="ORF">LTR37_015013</name>
</gene>
<dbReference type="Proteomes" id="UP001281147">
    <property type="component" value="Unassembled WGS sequence"/>
</dbReference>
<proteinExistence type="predicted"/>
<organism evidence="1 2">
    <name type="scientific">Vermiconidia calcicola</name>
    <dbReference type="NCBI Taxonomy" id="1690605"/>
    <lineage>
        <taxon>Eukaryota</taxon>
        <taxon>Fungi</taxon>
        <taxon>Dikarya</taxon>
        <taxon>Ascomycota</taxon>
        <taxon>Pezizomycotina</taxon>
        <taxon>Dothideomycetes</taxon>
        <taxon>Dothideomycetidae</taxon>
        <taxon>Mycosphaerellales</taxon>
        <taxon>Extremaceae</taxon>
        <taxon>Vermiconidia</taxon>
    </lineage>
</organism>
<reference evidence="1" key="1">
    <citation type="submission" date="2023-07" db="EMBL/GenBank/DDBJ databases">
        <title>Black Yeasts Isolated from many extreme environments.</title>
        <authorList>
            <person name="Coleine C."/>
            <person name="Stajich J.E."/>
            <person name="Selbmann L."/>
        </authorList>
    </citation>
    <scope>NUCLEOTIDE SEQUENCE</scope>
    <source>
        <strain evidence="1">CCFEE 5714</strain>
    </source>
</reference>
<evidence type="ECO:0000313" key="1">
    <source>
        <dbReference type="EMBL" id="KAK3702181.1"/>
    </source>
</evidence>
<keyword evidence="2" id="KW-1185">Reference proteome</keyword>
<comment type="caution">
    <text evidence="1">The sequence shown here is derived from an EMBL/GenBank/DDBJ whole genome shotgun (WGS) entry which is preliminary data.</text>
</comment>
<evidence type="ECO:0000313" key="2">
    <source>
        <dbReference type="Proteomes" id="UP001281147"/>
    </source>
</evidence>